<proteinExistence type="predicted"/>
<keyword evidence="2" id="KW-1185">Reference proteome</keyword>
<evidence type="ECO:0000313" key="1">
    <source>
        <dbReference type="EMBL" id="OZY87301.1"/>
    </source>
</evidence>
<dbReference type="AlphaFoldDB" id="A0A266QD76"/>
<organism evidence="1 2">
    <name type="scientific">Cellvibrio mixtus</name>
    <dbReference type="NCBI Taxonomy" id="39650"/>
    <lineage>
        <taxon>Bacteria</taxon>
        <taxon>Pseudomonadati</taxon>
        <taxon>Pseudomonadota</taxon>
        <taxon>Gammaproteobacteria</taxon>
        <taxon>Cellvibrionales</taxon>
        <taxon>Cellvibrionaceae</taxon>
        <taxon>Cellvibrio</taxon>
    </lineage>
</organism>
<dbReference type="RefSeq" id="WP_094984742.1">
    <property type="nucleotide sequence ID" value="NZ_NHNI01000001.1"/>
</dbReference>
<reference evidence="2" key="1">
    <citation type="submission" date="2017-05" db="EMBL/GenBank/DDBJ databases">
        <authorList>
            <person name="Barney B.M."/>
        </authorList>
    </citation>
    <scope>NUCLEOTIDE SEQUENCE [LARGE SCALE GENOMIC DNA]</scope>
    <source>
        <strain evidence="2">PSBB022</strain>
    </source>
</reference>
<evidence type="ECO:0000313" key="2">
    <source>
        <dbReference type="Proteomes" id="UP000216101"/>
    </source>
</evidence>
<dbReference type="EMBL" id="NHNI01000001">
    <property type="protein sequence ID" value="OZY87301.1"/>
    <property type="molecule type" value="Genomic_DNA"/>
</dbReference>
<comment type="caution">
    <text evidence="1">The sequence shown here is derived from an EMBL/GenBank/DDBJ whole genome shotgun (WGS) entry which is preliminary data.</text>
</comment>
<protein>
    <submittedName>
        <fullName evidence="1">Uncharacterized protein</fullName>
    </submittedName>
</protein>
<name>A0A266QD76_9GAMM</name>
<sequence>MTDGTAMMLGGVELMSEGIYGQEFDYNLDFMESVYRTGAEALTGNAAHGDVARSIMSLGGVLRANTVKVDTLVNFNPNWGMSALTYRTQVPAFYTSTRGAIYIDAVSVADSIKTINDNR</sequence>
<gene>
    <name evidence="1" type="ORF">CBP51_10070</name>
</gene>
<accession>A0A266QD76</accession>
<dbReference type="Proteomes" id="UP000216101">
    <property type="component" value="Unassembled WGS sequence"/>
</dbReference>